<evidence type="ECO:0000259" key="2">
    <source>
        <dbReference type="PROSITE" id="PS50181"/>
    </source>
</evidence>
<dbReference type="GO" id="GO:0019901">
    <property type="term" value="F:protein kinase binding"/>
    <property type="evidence" value="ECO:0007669"/>
    <property type="project" value="InterPro"/>
</dbReference>
<feature type="domain" description="F-box" evidence="2">
    <location>
        <begin position="339"/>
        <end position="385"/>
    </location>
</feature>
<dbReference type="PANTHER" id="PTHR15537:SF2">
    <property type="entry name" value="F-BOX ONLY PROTEIN 7"/>
    <property type="match status" value="1"/>
</dbReference>
<accession>A0A3B3RAN5</accession>
<feature type="compositionally biased region" description="Polar residues" evidence="1">
    <location>
        <begin position="110"/>
        <end position="124"/>
    </location>
</feature>
<dbReference type="Pfam" id="PF11566">
    <property type="entry name" value="PI31_Prot_N"/>
    <property type="match status" value="1"/>
</dbReference>
<evidence type="ECO:0000313" key="3">
    <source>
        <dbReference type="Ensembl" id="ENSPKIP00000014985.1"/>
    </source>
</evidence>
<evidence type="ECO:0000256" key="1">
    <source>
        <dbReference type="SAM" id="MobiDB-lite"/>
    </source>
</evidence>
<dbReference type="GO" id="GO:1903599">
    <property type="term" value="P:positive regulation of autophagy of mitochondrion"/>
    <property type="evidence" value="ECO:0007669"/>
    <property type="project" value="TreeGrafter"/>
</dbReference>
<dbReference type="PANTHER" id="PTHR15537">
    <property type="entry name" value="F-BOX ONLY PROTEIN 7"/>
    <property type="match status" value="1"/>
</dbReference>
<dbReference type="InterPro" id="IPR047118">
    <property type="entry name" value="Fbxo7"/>
</dbReference>
<dbReference type="GO" id="GO:0050881">
    <property type="term" value="P:musculoskeletal movement"/>
    <property type="evidence" value="ECO:0007669"/>
    <property type="project" value="Ensembl"/>
</dbReference>
<sequence>MLLFNHFPNMHVSPLGLSDILYPSSWNMKLRVRLNRQTSCLDLDGDEPTLTDLSMQVMEVLLPSCSLSPDTEFTLSLNGKEPLTDSGQSLSSCGIVSGDLICVILAQSDSPVSTAPPVSQSGSVDQFRKLREESRPPATQRSGEVMQSSSSCRFVTGTEEQDDAGEGPVSPPVTPEPMLCAEAEEGEVPHSLEVLHHAAQSRGPCDSLVVASHLLMLETGFVPQNAEGKPSEMPPGWRAEGGVYRLRYSHPLCEQSLATLAAVPMGSRLVINATLKMKESAENAKKLLLKPSTYVTDAWAGESAAMAYRDLKQLSRLFKDQLAYPLIASARQAMNLPAVFGLTALPPELLLRVLRLLDIGSVVSLSAVCRDLNVATVDPSLWRHLYRRDFRDPTNRAWETDWKELYKKKYKLRREESLFRRTRLFHPIPPQPMPFHPFPHGPNPLYPPGIIGGEYDQRPSIPYSFLPRPRFDPIGPQPENRLDMGGSIGRRSLRPSSSRSSDIRRGFI</sequence>
<dbReference type="Ensembl" id="ENSPKIT00000039442.1">
    <property type="protein sequence ID" value="ENSPKIP00000014985.1"/>
    <property type="gene ID" value="ENSPKIG00000001848.1"/>
</dbReference>
<organism evidence="3 4">
    <name type="scientific">Paramormyrops kingsleyae</name>
    <dbReference type="NCBI Taxonomy" id="1676925"/>
    <lineage>
        <taxon>Eukaryota</taxon>
        <taxon>Metazoa</taxon>
        <taxon>Chordata</taxon>
        <taxon>Craniata</taxon>
        <taxon>Vertebrata</taxon>
        <taxon>Euteleostomi</taxon>
        <taxon>Actinopterygii</taxon>
        <taxon>Neopterygii</taxon>
        <taxon>Teleostei</taxon>
        <taxon>Osteoglossocephala</taxon>
        <taxon>Osteoglossomorpha</taxon>
        <taxon>Osteoglossiformes</taxon>
        <taxon>Mormyridae</taxon>
        <taxon>Paramormyrops</taxon>
    </lineage>
</organism>
<dbReference type="STRING" id="1676925.ENSPKIP00000014985"/>
<name>A0A3B3RAN5_9TELE</name>
<dbReference type="Gene3D" id="1.20.1280.50">
    <property type="match status" value="1"/>
</dbReference>
<feature type="region of interest" description="Disordered" evidence="1">
    <location>
        <begin position="110"/>
        <end position="172"/>
    </location>
</feature>
<dbReference type="CDD" id="cd22087">
    <property type="entry name" value="F-box_FBXO7"/>
    <property type="match status" value="1"/>
</dbReference>
<dbReference type="InterPro" id="IPR036047">
    <property type="entry name" value="F-box-like_dom_sf"/>
</dbReference>
<reference evidence="3" key="1">
    <citation type="submission" date="2025-08" db="UniProtKB">
        <authorList>
            <consortium name="Ensembl"/>
        </authorList>
    </citation>
    <scope>IDENTIFICATION</scope>
</reference>
<dbReference type="FunFam" id="1.20.1280.50:FF:000010">
    <property type="entry name" value="F-box only protein 7"/>
    <property type="match status" value="1"/>
</dbReference>
<feature type="compositionally biased region" description="Basic and acidic residues" evidence="1">
    <location>
        <begin position="126"/>
        <end position="135"/>
    </location>
</feature>
<dbReference type="AlphaFoldDB" id="A0A3B3RAN5"/>
<protein>
    <submittedName>
        <fullName evidence="3">F-box protein 7</fullName>
    </submittedName>
</protein>
<dbReference type="InterPro" id="IPR021625">
    <property type="entry name" value="PI31_Prot_N"/>
</dbReference>
<proteinExistence type="predicted"/>
<dbReference type="PROSITE" id="PS50181">
    <property type="entry name" value="FBOX"/>
    <property type="match status" value="1"/>
</dbReference>
<dbReference type="Gene3D" id="3.40.1000.30">
    <property type="match status" value="1"/>
</dbReference>
<keyword evidence="4" id="KW-1185">Reference proteome</keyword>
<dbReference type="InterPro" id="IPR001810">
    <property type="entry name" value="F-box_dom"/>
</dbReference>
<dbReference type="Proteomes" id="UP000261540">
    <property type="component" value="Unplaced"/>
</dbReference>
<dbReference type="GeneTree" id="ENSGT00390000006670"/>
<feature type="compositionally biased region" description="Polar residues" evidence="1">
    <location>
        <begin position="137"/>
        <end position="153"/>
    </location>
</feature>
<dbReference type="SUPFAM" id="SSF81383">
    <property type="entry name" value="F-box domain"/>
    <property type="match status" value="1"/>
</dbReference>
<dbReference type="Pfam" id="PF12937">
    <property type="entry name" value="F-box-like"/>
    <property type="match status" value="1"/>
</dbReference>
<evidence type="ECO:0000313" key="4">
    <source>
        <dbReference type="Proteomes" id="UP000261540"/>
    </source>
</evidence>
<reference evidence="3" key="2">
    <citation type="submission" date="2025-09" db="UniProtKB">
        <authorList>
            <consortium name="Ensembl"/>
        </authorList>
    </citation>
    <scope>IDENTIFICATION</scope>
</reference>
<feature type="region of interest" description="Disordered" evidence="1">
    <location>
        <begin position="475"/>
        <end position="508"/>
    </location>
</feature>